<comment type="subcellular location">
    <subcellularLocation>
        <location evidence="1 7">Nucleus</location>
    </subcellularLocation>
</comment>
<comment type="subunit">
    <text evidence="7">Component of the Mediator complex.</text>
</comment>
<evidence type="ECO:0000256" key="5">
    <source>
        <dbReference type="ARBA" id="ARBA00023163"/>
    </source>
</evidence>
<proteinExistence type="inferred from homology"/>
<dbReference type="InterPro" id="IPR011425">
    <property type="entry name" value="Med9"/>
</dbReference>
<dbReference type="GO" id="GO:0006357">
    <property type="term" value="P:regulation of transcription by RNA polymerase II"/>
    <property type="evidence" value="ECO:0007669"/>
    <property type="project" value="InterPro"/>
</dbReference>
<accession>A0A0C3AWA7</accession>
<reference evidence="9" key="2">
    <citation type="submission" date="2015-01" db="EMBL/GenBank/DDBJ databases">
        <title>Evolutionary Origins and Diversification of the Mycorrhizal Mutualists.</title>
        <authorList>
            <consortium name="DOE Joint Genome Institute"/>
            <consortium name="Mycorrhizal Genomics Consortium"/>
            <person name="Kohler A."/>
            <person name="Kuo A."/>
            <person name="Nagy L.G."/>
            <person name="Floudas D."/>
            <person name="Copeland A."/>
            <person name="Barry K.W."/>
            <person name="Cichocki N."/>
            <person name="Veneault-Fourrey C."/>
            <person name="LaButti K."/>
            <person name="Lindquist E.A."/>
            <person name="Lipzen A."/>
            <person name="Lundell T."/>
            <person name="Morin E."/>
            <person name="Murat C."/>
            <person name="Riley R."/>
            <person name="Ohm R."/>
            <person name="Sun H."/>
            <person name="Tunlid A."/>
            <person name="Henrissat B."/>
            <person name="Grigoriev I.V."/>
            <person name="Hibbett D.S."/>
            <person name="Martin F."/>
        </authorList>
    </citation>
    <scope>NUCLEOTIDE SEQUENCE [LARGE SCALE GENOMIC DNA]</scope>
    <source>
        <strain evidence="9">MAFF 305830</strain>
    </source>
</reference>
<keyword evidence="9" id="KW-1185">Reference proteome</keyword>
<dbReference type="GO" id="GO:0016592">
    <property type="term" value="C:mediator complex"/>
    <property type="evidence" value="ECO:0007669"/>
    <property type="project" value="InterPro"/>
</dbReference>
<organism evidence="8 9">
    <name type="scientific">Serendipita vermifera MAFF 305830</name>
    <dbReference type="NCBI Taxonomy" id="933852"/>
    <lineage>
        <taxon>Eukaryota</taxon>
        <taxon>Fungi</taxon>
        <taxon>Dikarya</taxon>
        <taxon>Basidiomycota</taxon>
        <taxon>Agaricomycotina</taxon>
        <taxon>Agaricomycetes</taxon>
        <taxon>Sebacinales</taxon>
        <taxon>Serendipitaceae</taxon>
        <taxon>Serendipita</taxon>
    </lineage>
</organism>
<gene>
    <name evidence="7" type="primary">MED9</name>
    <name evidence="8" type="ORF">M408DRAFT_23467</name>
</gene>
<dbReference type="Pfam" id="PF07544">
    <property type="entry name" value="Med9"/>
    <property type="match status" value="1"/>
</dbReference>
<keyword evidence="6 7" id="KW-0539">Nucleus</keyword>
<dbReference type="GO" id="GO:0003712">
    <property type="term" value="F:transcription coregulator activity"/>
    <property type="evidence" value="ECO:0007669"/>
    <property type="project" value="InterPro"/>
</dbReference>
<dbReference type="EMBL" id="KN824291">
    <property type="protein sequence ID" value="KIM28810.1"/>
    <property type="molecule type" value="Genomic_DNA"/>
</dbReference>
<evidence type="ECO:0000256" key="3">
    <source>
        <dbReference type="ARBA" id="ARBA00023015"/>
    </source>
</evidence>
<comment type="similarity">
    <text evidence="2 7">Belongs to the Mediator complex subunit 9 family.</text>
</comment>
<comment type="function">
    <text evidence="7">Component of the Mediator complex, a coactivator involved in the regulated transcription of nearly all RNA polymerase II-dependent genes. Mediator functions as a bridge to convey information from gene-specific regulatory proteins to the basal RNA polymerase II transcription machinery. Mediator is recruited to promoters by direct interactions with regulatory proteins and serves as a scaffold for the assembly of a functional preinitiation complex with RNA polymerase II and the general transcription factors.</text>
</comment>
<evidence type="ECO:0000256" key="4">
    <source>
        <dbReference type="ARBA" id="ARBA00023159"/>
    </source>
</evidence>
<sequence>MASDDPFPISTVEGLVPAVLRVYSLIHDISYTTRKPLETGPTPQEIVEATDDLKRRFLIAKDLVEKLPGGEMNADSQDEVIKMLEKWRDSKREQLQKHFTKTA</sequence>
<keyword evidence="5 7" id="KW-0804">Transcription</keyword>
<evidence type="ECO:0000256" key="6">
    <source>
        <dbReference type="ARBA" id="ARBA00023242"/>
    </source>
</evidence>
<dbReference type="OrthoDB" id="2563275at2759"/>
<evidence type="ECO:0000256" key="2">
    <source>
        <dbReference type="ARBA" id="ARBA00008089"/>
    </source>
</evidence>
<dbReference type="AlphaFoldDB" id="A0A0C3AWA7"/>
<evidence type="ECO:0000256" key="1">
    <source>
        <dbReference type="ARBA" id="ARBA00004123"/>
    </source>
</evidence>
<reference evidence="8 9" key="1">
    <citation type="submission" date="2014-04" db="EMBL/GenBank/DDBJ databases">
        <authorList>
            <consortium name="DOE Joint Genome Institute"/>
            <person name="Kuo A."/>
            <person name="Zuccaro A."/>
            <person name="Kohler A."/>
            <person name="Nagy L.G."/>
            <person name="Floudas D."/>
            <person name="Copeland A."/>
            <person name="Barry K.W."/>
            <person name="Cichocki N."/>
            <person name="Veneault-Fourrey C."/>
            <person name="LaButti K."/>
            <person name="Lindquist E.A."/>
            <person name="Lipzen A."/>
            <person name="Lundell T."/>
            <person name="Morin E."/>
            <person name="Murat C."/>
            <person name="Sun H."/>
            <person name="Tunlid A."/>
            <person name="Henrissat B."/>
            <person name="Grigoriev I.V."/>
            <person name="Hibbett D.S."/>
            <person name="Martin F."/>
            <person name="Nordberg H.P."/>
            <person name="Cantor M.N."/>
            <person name="Hua S.X."/>
        </authorList>
    </citation>
    <scope>NUCLEOTIDE SEQUENCE [LARGE SCALE GENOMIC DNA]</scope>
    <source>
        <strain evidence="8 9">MAFF 305830</strain>
    </source>
</reference>
<evidence type="ECO:0000256" key="7">
    <source>
        <dbReference type="RuleBase" id="RU364145"/>
    </source>
</evidence>
<name>A0A0C3AWA7_SERVB</name>
<evidence type="ECO:0000313" key="9">
    <source>
        <dbReference type="Proteomes" id="UP000054097"/>
    </source>
</evidence>
<evidence type="ECO:0000313" key="8">
    <source>
        <dbReference type="EMBL" id="KIM28810.1"/>
    </source>
</evidence>
<keyword evidence="3 7" id="KW-0805">Transcription regulation</keyword>
<dbReference type="Proteomes" id="UP000054097">
    <property type="component" value="Unassembled WGS sequence"/>
</dbReference>
<protein>
    <recommendedName>
        <fullName evidence="7">Mediator of RNA polymerase II transcription subunit 9</fullName>
    </recommendedName>
    <alternativeName>
        <fullName evidence="7">Mediator complex subunit 9</fullName>
    </alternativeName>
</protein>
<keyword evidence="4 7" id="KW-0010">Activator</keyword>
<dbReference type="HOGENOM" id="CLU_146814_0_0_1"/>